<sequence length="605" mass="62583">MTLKPCLKRRRTHDVAVADGSPTSVADAMTINAATVALSQPAKALSIPVTSLSIPTLSSSVASPQSTILNEESSSLRRPRAAAPTVSPLPPPPAVDLGLMTATALAGDSQTPTPVAELRAILSCQICYELYCHPATLTACGHTFCGPCILRWCHYAAACPACRTPIATPPAHPLALAQAVARVATVAERAALGQTSRRRGYGLASCGALWATVLRRAAANRADAAAAAASPSRGAADGSAASLLAAGWYAAGMAPAPRGRIHVEPSSTAADRVRWGPVAYRTIGSRHSDGESSEASDGGSARGDGNDDDDDDDTPDGDDFFAVELHDLCQATRSSSYKRSHAAQATLSASETDDDDDELMGPCGDIDGDGDAAMATHHAQREAALQAMHLARHNLARSWTRHAVRDQTGVWFHHDGHEEDEEDEDEDDAEEREALWLHTLSSGGGSDDAHTRYPAVRATAASSLPATPRPPGRRRRGAAAAIAVDDASDSEADDVVLSLGMSAHAPARRGLAPGRGATREGLDGAVSVMASLRPPPAVVHTLRKPFGKHPSSTKPSVKPASSSSSSSSSSVKQPSASVVVATTILPSPVGVPIRVPCGIAAARDA</sequence>
<accession>A0A4P9XC93</accession>
<keyword evidence="3" id="KW-0862">Zinc</keyword>
<keyword evidence="8" id="KW-1185">Reference proteome</keyword>
<feature type="compositionally biased region" description="Low complexity" evidence="5">
    <location>
        <begin position="552"/>
        <end position="576"/>
    </location>
</feature>
<dbReference type="PROSITE" id="PS50089">
    <property type="entry name" value="ZF_RING_2"/>
    <property type="match status" value="1"/>
</dbReference>
<reference evidence="8" key="1">
    <citation type="journal article" date="2018" name="Nat. Microbiol.">
        <title>Leveraging single-cell genomics to expand the fungal tree of life.</title>
        <authorList>
            <person name="Ahrendt S.R."/>
            <person name="Quandt C.A."/>
            <person name="Ciobanu D."/>
            <person name="Clum A."/>
            <person name="Salamov A."/>
            <person name="Andreopoulos B."/>
            <person name="Cheng J.F."/>
            <person name="Woyke T."/>
            <person name="Pelin A."/>
            <person name="Henrissat B."/>
            <person name="Reynolds N.K."/>
            <person name="Benny G.L."/>
            <person name="Smith M.E."/>
            <person name="James T.Y."/>
            <person name="Grigoriev I.V."/>
        </authorList>
    </citation>
    <scope>NUCLEOTIDE SEQUENCE [LARGE SCALE GENOMIC DNA]</scope>
    <source>
        <strain evidence="8">ATCC 52028</strain>
    </source>
</reference>
<evidence type="ECO:0000313" key="7">
    <source>
        <dbReference type="EMBL" id="RKP03064.1"/>
    </source>
</evidence>
<evidence type="ECO:0000259" key="6">
    <source>
        <dbReference type="PROSITE" id="PS50089"/>
    </source>
</evidence>
<name>A0A4P9XC93_9FUNG</name>
<feature type="domain" description="RING-type" evidence="6">
    <location>
        <begin position="124"/>
        <end position="163"/>
    </location>
</feature>
<evidence type="ECO:0000256" key="4">
    <source>
        <dbReference type="PROSITE-ProRule" id="PRU00175"/>
    </source>
</evidence>
<dbReference type="InterPro" id="IPR001841">
    <property type="entry name" value="Znf_RING"/>
</dbReference>
<dbReference type="Gene3D" id="3.30.40.10">
    <property type="entry name" value="Zinc/RING finger domain, C3HC4 (zinc finger)"/>
    <property type="match status" value="1"/>
</dbReference>
<dbReference type="STRING" id="1555241.A0A4P9XC93"/>
<dbReference type="OrthoDB" id="6270329at2759"/>
<keyword evidence="1" id="KW-0479">Metal-binding</keyword>
<feature type="compositionally biased region" description="Acidic residues" evidence="5">
    <location>
        <begin position="306"/>
        <end position="320"/>
    </location>
</feature>
<dbReference type="Pfam" id="PF13923">
    <property type="entry name" value="zf-C3HC4_2"/>
    <property type="match status" value="1"/>
</dbReference>
<evidence type="ECO:0000256" key="5">
    <source>
        <dbReference type="SAM" id="MobiDB-lite"/>
    </source>
</evidence>
<dbReference type="PANTHER" id="PTHR23041">
    <property type="entry name" value="RING FINGER DOMAIN-CONTAINING"/>
    <property type="match status" value="1"/>
</dbReference>
<dbReference type="GO" id="GO:0008270">
    <property type="term" value="F:zinc ion binding"/>
    <property type="evidence" value="ECO:0007669"/>
    <property type="project" value="UniProtKB-KW"/>
</dbReference>
<dbReference type="PANTHER" id="PTHR23041:SF78">
    <property type="entry name" value="E3 UBIQUITIN-PROTEIN LIGASE RNF4"/>
    <property type="match status" value="1"/>
</dbReference>
<protein>
    <recommendedName>
        <fullName evidence="6">RING-type domain-containing protein</fullName>
    </recommendedName>
</protein>
<dbReference type="InterPro" id="IPR017907">
    <property type="entry name" value="Znf_RING_CS"/>
</dbReference>
<dbReference type="AlphaFoldDB" id="A0A4P9XC93"/>
<evidence type="ECO:0000256" key="3">
    <source>
        <dbReference type="ARBA" id="ARBA00022833"/>
    </source>
</evidence>
<organism evidence="7 8">
    <name type="scientific">Caulochytrium protostelioides</name>
    <dbReference type="NCBI Taxonomy" id="1555241"/>
    <lineage>
        <taxon>Eukaryota</taxon>
        <taxon>Fungi</taxon>
        <taxon>Fungi incertae sedis</taxon>
        <taxon>Chytridiomycota</taxon>
        <taxon>Chytridiomycota incertae sedis</taxon>
        <taxon>Chytridiomycetes</taxon>
        <taxon>Caulochytriales</taxon>
        <taxon>Caulochytriaceae</taxon>
        <taxon>Caulochytrium</taxon>
    </lineage>
</organism>
<gene>
    <name evidence="7" type="ORF">CXG81DRAFT_17325</name>
</gene>
<proteinExistence type="predicted"/>
<feature type="region of interest" description="Disordered" evidence="5">
    <location>
        <begin position="333"/>
        <end position="378"/>
    </location>
</feature>
<evidence type="ECO:0000313" key="8">
    <source>
        <dbReference type="Proteomes" id="UP000274922"/>
    </source>
</evidence>
<dbReference type="Proteomes" id="UP000274922">
    <property type="component" value="Unassembled WGS sequence"/>
</dbReference>
<dbReference type="InterPro" id="IPR047134">
    <property type="entry name" value="RNF4"/>
</dbReference>
<feature type="region of interest" description="Disordered" evidence="5">
    <location>
        <begin position="543"/>
        <end position="576"/>
    </location>
</feature>
<evidence type="ECO:0000256" key="2">
    <source>
        <dbReference type="ARBA" id="ARBA00022771"/>
    </source>
</evidence>
<keyword evidence="2 4" id="KW-0863">Zinc-finger</keyword>
<feature type="region of interest" description="Disordered" evidence="5">
    <location>
        <begin position="282"/>
        <end position="320"/>
    </location>
</feature>
<dbReference type="EMBL" id="ML014129">
    <property type="protein sequence ID" value="RKP03064.1"/>
    <property type="molecule type" value="Genomic_DNA"/>
</dbReference>
<feature type="region of interest" description="Disordered" evidence="5">
    <location>
        <begin position="65"/>
        <end position="89"/>
    </location>
</feature>
<dbReference type="PROSITE" id="PS00518">
    <property type="entry name" value="ZF_RING_1"/>
    <property type="match status" value="1"/>
</dbReference>
<dbReference type="InterPro" id="IPR013083">
    <property type="entry name" value="Znf_RING/FYVE/PHD"/>
</dbReference>
<dbReference type="SUPFAM" id="SSF57850">
    <property type="entry name" value="RING/U-box"/>
    <property type="match status" value="1"/>
</dbReference>
<evidence type="ECO:0000256" key="1">
    <source>
        <dbReference type="ARBA" id="ARBA00022723"/>
    </source>
</evidence>
<dbReference type="SMART" id="SM00184">
    <property type="entry name" value="RING"/>
    <property type="match status" value="1"/>
</dbReference>